<dbReference type="RefSeq" id="YP_009655369.1">
    <property type="nucleotide sequence ID" value="NC_042829.1"/>
</dbReference>
<keyword evidence="1" id="KW-0812">Transmembrane</keyword>
<reference evidence="2" key="1">
    <citation type="journal article" date="2019" name="Mitochondrial DNA Part B Resour">
        <title>The complete mitochondrial genome of Epeus alboguttatus (Araneae: Salticidae).</title>
        <authorList>
            <person name="Yang D."/>
            <person name="Yan X."/>
            <person name="Xu K."/>
            <person name="Yang W."/>
            <person name="Li C."/>
        </authorList>
    </citation>
    <scope>NUCLEOTIDE SEQUENCE</scope>
</reference>
<proteinExistence type="predicted"/>
<keyword evidence="1" id="KW-1133">Transmembrane helix</keyword>
<keyword evidence="1" id="KW-0472">Membrane</keyword>
<geneLocation type="mitochondrion" evidence="2"/>
<feature type="transmembrane region" description="Helical" evidence="1">
    <location>
        <begin position="7"/>
        <end position="30"/>
    </location>
</feature>
<protein>
    <submittedName>
        <fullName evidence="2">ATP synthase F0 subunit 8</fullName>
    </submittedName>
</protein>
<dbReference type="EMBL" id="MH922026">
    <property type="protein sequence ID" value="QCL18086.1"/>
    <property type="molecule type" value="Genomic_DNA"/>
</dbReference>
<dbReference type="GeneID" id="40489025"/>
<organism evidence="2">
    <name type="scientific">Epeus alboguttatus</name>
    <dbReference type="NCBI Taxonomy" id="2575944"/>
    <lineage>
        <taxon>Eukaryota</taxon>
        <taxon>Metazoa</taxon>
        <taxon>Ecdysozoa</taxon>
        <taxon>Arthropoda</taxon>
        <taxon>Chelicerata</taxon>
        <taxon>Arachnida</taxon>
        <taxon>Araneae</taxon>
        <taxon>Araneomorphae</taxon>
        <taxon>Entelegynae</taxon>
        <taxon>Dionycha</taxon>
        <taxon>Salticidae</taxon>
        <taxon>Salticinae</taxon>
        <taxon>Salticoida</taxon>
        <taxon>Plexippini</taxon>
        <taxon>Epeus</taxon>
    </lineage>
</organism>
<gene>
    <name evidence="2" type="primary">ATP8</name>
</gene>
<dbReference type="AlphaFoldDB" id="A0A4P8DP86"/>
<dbReference type="CTD" id="4509"/>
<keyword evidence="2" id="KW-0496">Mitochondrion</keyword>
<evidence type="ECO:0000313" key="2">
    <source>
        <dbReference type="EMBL" id="QCL18086.1"/>
    </source>
</evidence>
<name>A0A4P8DP86_9ARAC</name>
<sequence length="50" mass="6171">MPQLMPLMWIMSLMMNLFLMFMLVDMYFYMSDNLMNFSTSLEVNKVMMKW</sequence>
<accession>A0A4P8DP86</accession>
<evidence type="ECO:0000256" key="1">
    <source>
        <dbReference type="SAM" id="Phobius"/>
    </source>
</evidence>